<evidence type="ECO:0000313" key="1">
    <source>
        <dbReference type="EMBL" id="QET02045.1"/>
    </source>
</evidence>
<reference evidence="1 2" key="1">
    <citation type="submission" date="2019-09" db="EMBL/GenBank/DDBJ databases">
        <title>FDA dAtabase for Regulatory Grade micrObial Sequences (FDA-ARGOS): Supporting development and validation of Infectious Disease Dx tests.</title>
        <authorList>
            <person name="Sciortino C."/>
            <person name="Tallon L."/>
            <person name="Sadzewicz L."/>
            <person name="Vavikolanu K."/>
            <person name="Mehta A."/>
            <person name="Aluvathingal J."/>
            <person name="Nadendla S."/>
            <person name="Nandy P."/>
            <person name="Geyer C."/>
            <person name="Yan Y."/>
            <person name="Sichtig H."/>
        </authorList>
    </citation>
    <scope>NUCLEOTIDE SEQUENCE [LARGE SCALE GENOMIC DNA]</scope>
    <source>
        <strain evidence="1 2">FDAARGOS_664</strain>
    </source>
</reference>
<sequence length="181" mass="19610">MLLGLALAGANILSYRDKFAAKEAAAKLVGASIQSPPADDDIVDGKAGLAERSRLYRFLTDLGREKDLHNGTPYGVVILDPDFYRGVYINKPTDTVLPACAIQPFVVPALTGMPLLSPFSPESGQCKYESYGYQYLAPRQPMRGDASEAPCKLALARGFSHVVVIKKADHAFQSKRMDCAT</sequence>
<dbReference type="EMBL" id="CP044065">
    <property type="protein sequence ID" value="QET02045.1"/>
    <property type="molecule type" value="Genomic_DNA"/>
</dbReference>
<dbReference type="OrthoDB" id="8181748at2"/>
<proteinExistence type="predicted"/>
<evidence type="ECO:0000313" key="2">
    <source>
        <dbReference type="Proteomes" id="UP000322822"/>
    </source>
</evidence>
<dbReference type="RefSeq" id="WP_150372089.1">
    <property type="nucleotide sequence ID" value="NZ_CP044065.1"/>
</dbReference>
<protein>
    <submittedName>
        <fullName evidence="1">Uncharacterized protein</fullName>
    </submittedName>
</protein>
<gene>
    <name evidence="1" type="ORF">FOB72_08300</name>
</gene>
<accession>A0A5P2H3F2</accession>
<organism evidence="1 2">
    <name type="scientific">Cupriavidus pauculus</name>
    <dbReference type="NCBI Taxonomy" id="82633"/>
    <lineage>
        <taxon>Bacteria</taxon>
        <taxon>Pseudomonadati</taxon>
        <taxon>Pseudomonadota</taxon>
        <taxon>Betaproteobacteria</taxon>
        <taxon>Burkholderiales</taxon>
        <taxon>Burkholderiaceae</taxon>
        <taxon>Cupriavidus</taxon>
    </lineage>
</organism>
<dbReference type="Proteomes" id="UP000322822">
    <property type="component" value="Chromosome 1"/>
</dbReference>
<dbReference type="AlphaFoldDB" id="A0A5P2H3F2"/>
<name>A0A5P2H3F2_9BURK</name>